<dbReference type="Gene3D" id="3.40.50.2000">
    <property type="entry name" value="Glycogen Phosphorylase B"/>
    <property type="match status" value="1"/>
</dbReference>
<comment type="function">
    <text evidence="1">Condensation of UDP-2,3-diacylglucosamine and 2,3-diacylglucosamine-1-phosphate to form lipid A disaccharide, a precursor of lipid A, a phosphorylated glycolipid that anchors the lipopolysaccharide to the outer membrane of the cell.</text>
</comment>
<evidence type="ECO:0000313" key="12">
    <source>
        <dbReference type="Proteomes" id="UP000244089"/>
    </source>
</evidence>
<dbReference type="Pfam" id="PF02684">
    <property type="entry name" value="LpxB"/>
    <property type="match status" value="1"/>
</dbReference>
<dbReference type="EC" id="2.4.1.182" evidence="2 10"/>
<evidence type="ECO:0000313" key="11">
    <source>
        <dbReference type="EMBL" id="PTW03519.1"/>
    </source>
</evidence>
<dbReference type="GO" id="GO:0016020">
    <property type="term" value="C:membrane"/>
    <property type="evidence" value="ECO:0007669"/>
    <property type="project" value="GOC"/>
</dbReference>
<evidence type="ECO:0000256" key="3">
    <source>
        <dbReference type="ARBA" id="ARBA00020902"/>
    </source>
</evidence>
<sequence length="381" mass="42506">MAKIMVSAGEVSGDMHAAAVLKKVKEKNDSIQIFGMGSSALQEIGAEILIDPTKISTIGYIEALKNLKEHFKHLKEMKKLLRERKPDLVFLVDYSAFNMKLAKACSQEGIKAVNYFPPSAWVYNKRRADKMASYGTHIAAVFPMERDVYREAGAEVTFVGHPLVDIVEVEKTAAEIKKDLNLDQQKQVISLFPGSRRGEIQSLLPEMLRAACRIKAEKPEIEFLLAAAEGIELEYLKSFTEKVELDLKIIQKKNYQLMQISEFIISASGTTTLEAAILDTPQIICYQAALTTYLLAKYVFKVEFVGLPNIIAGEEVVPELLQQDFEAEKITETALNWLNDKKELNKIKEKLQTVRHKLGGGGAVEKTADLLLREGGLKNSG</sequence>
<evidence type="ECO:0000256" key="6">
    <source>
        <dbReference type="ARBA" id="ARBA00022676"/>
    </source>
</evidence>
<dbReference type="GO" id="GO:0005543">
    <property type="term" value="F:phospholipid binding"/>
    <property type="evidence" value="ECO:0007669"/>
    <property type="project" value="TreeGrafter"/>
</dbReference>
<evidence type="ECO:0000256" key="10">
    <source>
        <dbReference type="NCBIfam" id="TIGR00215"/>
    </source>
</evidence>
<keyword evidence="7" id="KW-0808">Transferase</keyword>
<dbReference type="GO" id="GO:0008915">
    <property type="term" value="F:lipid-A-disaccharide synthase activity"/>
    <property type="evidence" value="ECO:0007669"/>
    <property type="project" value="UniProtKB-UniRule"/>
</dbReference>
<dbReference type="Proteomes" id="UP000244089">
    <property type="component" value="Unassembled WGS sequence"/>
</dbReference>
<dbReference type="PANTHER" id="PTHR30372">
    <property type="entry name" value="LIPID-A-DISACCHARIDE SYNTHASE"/>
    <property type="match status" value="1"/>
</dbReference>
<dbReference type="OrthoDB" id="9801642at2"/>
<dbReference type="SUPFAM" id="SSF53756">
    <property type="entry name" value="UDP-Glycosyltransferase/glycogen phosphorylase"/>
    <property type="match status" value="1"/>
</dbReference>
<accession>A0A2T5RT65</accession>
<protein>
    <recommendedName>
        <fullName evidence="3 10">Lipid-A-disaccharide synthase</fullName>
        <ecNumber evidence="2 10">2.4.1.182</ecNumber>
    </recommendedName>
</protein>
<keyword evidence="8" id="KW-0443">Lipid metabolism</keyword>
<keyword evidence="4" id="KW-0444">Lipid biosynthesis</keyword>
<evidence type="ECO:0000256" key="4">
    <source>
        <dbReference type="ARBA" id="ARBA00022516"/>
    </source>
</evidence>
<keyword evidence="5" id="KW-0441">Lipid A biosynthesis</keyword>
<dbReference type="GO" id="GO:0009245">
    <property type="term" value="P:lipid A biosynthetic process"/>
    <property type="evidence" value="ECO:0007669"/>
    <property type="project" value="UniProtKB-UniRule"/>
</dbReference>
<dbReference type="RefSeq" id="WP_108137707.1">
    <property type="nucleotide sequence ID" value="NZ_QAXS01000001.1"/>
</dbReference>
<dbReference type="EMBL" id="QAXS01000001">
    <property type="protein sequence ID" value="PTW03519.1"/>
    <property type="molecule type" value="Genomic_DNA"/>
</dbReference>
<proteinExistence type="predicted"/>
<comment type="caution">
    <text evidence="11">The sequence shown here is derived from an EMBL/GenBank/DDBJ whole genome shotgun (WGS) entry which is preliminary data.</text>
</comment>
<keyword evidence="6" id="KW-0328">Glycosyltransferase</keyword>
<comment type="catalytic activity">
    <reaction evidence="9">
        <text>a lipid X + a UDP-2-N,3-O-bis[(3R)-3-hydroxyacyl]-alpha-D-glucosamine = a lipid A disaccharide + UDP + H(+)</text>
        <dbReference type="Rhea" id="RHEA:67828"/>
        <dbReference type="ChEBI" id="CHEBI:15378"/>
        <dbReference type="ChEBI" id="CHEBI:58223"/>
        <dbReference type="ChEBI" id="CHEBI:137748"/>
        <dbReference type="ChEBI" id="CHEBI:176338"/>
        <dbReference type="ChEBI" id="CHEBI:176343"/>
        <dbReference type="EC" id="2.4.1.182"/>
    </reaction>
</comment>
<dbReference type="PANTHER" id="PTHR30372:SF4">
    <property type="entry name" value="LIPID-A-DISACCHARIDE SYNTHASE, MITOCHONDRIAL-RELATED"/>
    <property type="match status" value="1"/>
</dbReference>
<evidence type="ECO:0000256" key="9">
    <source>
        <dbReference type="ARBA" id="ARBA00048975"/>
    </source>
</evidence>
<evidence type="ECO:0000256" key="7">
    <source>
        <dbReference type="ARBA" id="ARBA00022679"/>
    </source>
</evidence>
<dbReference type="InterPro" id="IPR003835">
    <property type="entry name" value="Glyco_trans_19"/>
</dbReference>
<dbReference type="NCBIfam" id="TIGR00215">
    <property type="entry name" value="lpxB"/>
    <property type="match status" value="1"/>
</dbReference>
<organism evidence="11 12">
    <name type="scientific">Halanaerobium saccharolyticum</name>
    <dbReference type="NCBI Taxonomy" id="43595"/>
    <lineage>
        <taxon>Bacteria</taxon>
        <taxon>Bacillati</taxon>
        <taxon>Bacillota</taxon>
        <taxon>Clostridia</taxon>
        <taxon>Halanaerobiales</taxon>
        <taxon>Halanaerobiaceae</taxon>
        <taxon>Halanaerobium</taxon>
    </lineage>
</organism>
<evidence type="ECO:0000256" key="2">
    <source>
        <dbReference type="ARBA" id="ARBA00012687"/>
    </source>
</evidence>
<evidence type="ECO:0000256" key="5">
    <source>
        <dbReference type="ARBA" id="ARBA00022556"/>
    </source>
</evidence>
<evidence type="ECO:0000256" key="1">
    <source>
        <dbReference type="ARBA" id="ARBA00002056"/>
    </source>
</evidence>
<reference evidence="11 12" key="1">
    <citation type="submission" date="2018-04" db="EMBL/GenBank/DDBJ databases">
        <title>Subsurface microbial communities from deep shales in Ohio and West Virginia, USA.</title>
        <authorList>
            <person name="Wrighton K."/>
        </authorList>
    </citation>
    <scope>NUCLEOTIDE SEQUENCE [LARGE SCALE GENOMIC DNA]</scope>
    <source>
        <strain evidence="11 12">WC1</strain>
    </source>
</reference>
<name>A0A2T5RT65_9FIRM</name>
<dbReference type="AlphaFoldDB" id="A0A2T5RT65"/>
<evidence type="ECO:0000256" key="8">
    <source>
        <dbReference type="ARBA" id="ARBA00023098"/>
    </source>
</evidence>
<gene>
    <name evidence="11" type="ORF">C8C76_101160</name>
</gene>